<dbReference type="EMBL" id="RCMG01000077">
    <property type="protein sequence ID" value="KAG2864557.1"/>
    <property type="molecule type" value="Genomic_DNA"/>
</dbReference>
<dbReference type="Proteomes" id="UP000735874">
    <property type="component" value="Unassembled WGS sequence"/>
</dbReference>
<dbReference type="GO" id="GO:0008270">
    <property type="term" value="F:zinc ion binding"/>
    <property type="evidence" value="ECO:0007669"/>
    <property type="project" value="UniProtKB-KW"/>
</dbReference>
<evidence type="ECO:0000313" key="9">
    <source>
        <dbReference type="Proteomes" id="UP000251314"/>
    </source>
</evidence>
<dbReference type="SMART" id="SM00343">
    <property type="entry name" value="ZnF_C2HC"/>
    <property type="match status" value="1"/>
</dbReference>
<gene>
    <name evidence="8" type="ORF">PC110_g21809</name>
    <name evidence="3" type="ORF">PC113_g4444</name>
    <name evidence="4" type="ORF">PC115_g23229</name>
    <name evidence="5" type="ORF">PC117_g4487</name>
    <name evidence="6" type="ORF">PC118_g3864</name>
    <name evidence="7" type="ORF">PC129_g23025</name>
</gene>
<name>A0A329RER8_9STRA</name>
<organism evidence="8 9">
    <name type="scientific">Phytophthora cactorum</name>
    <dbReference type="NCBI Taxonomy" id="29920"/>
    <lineage>
        <taxon>Eukaryota</taxon>
        <taxon>Sar</taxon>
        <taxon>Stramenopiles</taxon>
        <taxon>Oomycota</taxon>
        <taxon>Peronosporomycetes</taxon>
        <taxon>Peronosporales</taxon>
        <taxon>Peronosporaceae</taxon>
        <taxon>Phytophthora</taxon>
    </lineage>
</organism>
<dbReference type="PROSITE" id="PS50158">
    <property type="entry name" value="ZF_CCHC"/>
    <property type="match status" value="1"/>
</dbReference>
<dbReference type="OrthoDB" id="108177at2759"/>
<dbReference type="EMBL" id="RCMK01000072">
    <property type="protein sequence ID" value="KAG2950321.1"/>
    <property type="molecule type" value="Genomic_DNA"/>
</dbReference>
<dbReference type="SUPFAM" id="SSF57756">
    <property type="entry name" value="Retrovirus zinc finger-like domains"/>
    <property type="match status" value="1"/>
</dbReference>
<protein>
    <recommendedName>
        <fullName evidence="2">CCHC-type domain-containing protein</fullName>
    </recommendedName>
</protein>
<accession>A0A329RER8</accession>
<keyword evidence="1" id="KW-0862">Zinc</keyword>
<evidence type="ECO:0000313" key="3">
    <source>
        <dbReference type="EMBL" id="KAG2864557.1"/>
    </source>
</evidence>
<dbReference type="GO" id="GO:0003676">
    <property type="term" value="F:nucleic acid binding"/>
    <property type="evidence" value="ECO:0007669"/>
    <property type="project" value="InterPro"/>
</dbReference>
<evidence type="ECO:0000313" key="8">
    <source>
        <dbReference type="EMBL" id="RAW21748.1"/>
    </source>
</evidence>
<sequence>MEKMVEAFKTNLTPAQAMKLFTAPKDAKRTRPEHYMYLVAISEACEGGADYLVLNNVVQYASADLRIILMAKVDGARQDYLQQAEELAHFTQSWELEPARHRNLGREVVAAIGEEQKKETRRCHVCNKVGHLRADCPERGRGRGEPDLTLAMGGAFNGEDVWILDSGSSRHLVREES</sequence>
<dbReference type="Proteomes" id="UP000697107">
    <property type="component" value="Unassembled WGS sequence"/>
</dbReference>
<dbReference type="EMBL" id="RCMV01002386">
    <property type="protein sequence ID" value="KAG3203109.1"/>
    <property type="molecule type" value="Genomic_DNA"/>
</dbReference>
<keyword evidence="9" id="KW-1185">Reference proteome</keyword>
<evidence type="ECO:0000313" key="4">
    <source>
        <dbReference type="EMBL" id="KAG2877896.1"/>
    </source>
</evidence>
<dbReference type="EMBL" id="RCML01000069">
    <property type="protein sequence ID" value="KAG2993684.1"/>
    <property type="molecule type" value="Genomic_DNA"/>
</dbReference>
<evidence type="ECO:0000259" key="2">
    <source>
        <dbReference type="PROSITE" id="PS50158"/>
    </source>
</evidence>
<evidence type="ECO:0000256" key="1">
    <source>
        <dbReference type="PROSITE-ProRule" id="PRU00047"/>
    </source>
</evidence>
<keyword evidence="1" id="KW-0479">Metal-binding</keyword>
<dbReference type="EMBL" id="RCMI01002224">
    <property type="protein sequence ID" value="KAG2877896.1"/>
    <property type="molecule type" value="Genomic_DNA"/>
</dbReference>
<feature type="domain" description="CCHC-type" evidence="2">
    <location>
        <begin position="121"/>
        <end position="138"/>
    </location>
</feature>
<dbReference type="AlphaFoldDB" id="A0A329RER8"/>
<dbReference type="Proteomes" id="UP000760860">
    <property type="component" value="Unassembled WGS sequence"/>
</dbReference>
<dbReference type="VEuPathDB" id="FungiDB:PC110_g21809"/>
<comment type="caution">
    <text evidence="8">The sequence shown here is derived from an EMBL/GenBank/DDBJ whole genome shotgun (WGS) entry which is preliminary data.</text>
</comment>
<dbReference type="Proteomes" id="UP000251314">
    <property type="component" value="Unassembled WGS sequence"/>
</dbReference>
<dbReference type="InterPro" id="IPR036875">
    <property type="entry name" value="Znf_CCHC_sf"/>
</dbReference>
<reference evidence="8 9" key="1">
    <citation type="submission" date="2018-01" db="EMBL/GenBank/DDBJ databases">
        <title>Draft genome of the strawberry crown rot pathogen Phytophthora cactorum.</title>
        <authorList>
            <person name="Armitage A.D."/>
            <person name="Lysoe E."/>
            <person name="Nellist C.F."/>
            <person name="Harrison R.J."/>
            <person name="Brurberg M.B."/>
        </authorList>
    </citation>
    <scope>NUCLEOTIDE SEQUENCE [LARGE SCALE GENOMIC DNA]</scope>
    <source>
        <strain evidence="8 9">10300</strain>
    </source>
</reference>
<dbReference type="EMBL" id="MJFZ01001578">
    <property type="protein sequence ID" value="RAW21748.1"/>
    <property type="molecule type" value="Genomic_DNA"/>
</dbReference>
<evidence type="ECO:0000313" key="5">
    <source>
        <dbReference type="EMBL" id="KAG2950321.1"/>
    </source>
</evidence>
<evidence type="ECO:0000313" key="7">
    <source>
        <dbReference type="EMBL" id="KAG3203109.1"/>
    </source>
</evidence>
<reference evidence="3" key="2">
    <citation type="submission" date="2018-10" db="EMBL/GenBank/DDBJ databases">
        <title>Effector identification in a new, highly contiguous assembly of the strawberry crown rot pathogen Phytophthora cactorum.</title>
        <authorList>
            <person name="Armitage A.D."/>
            <person name="Nellist C.F."/>
            <person name="Bates H."/>
            <person name="Vickerstaff R.J."/>
            <person name="Harrison R.J."/>
        </authorList>
    </citation>
    <scope>NUCLEOTIDE SEQUENCE</scope>
    <source>
        <strain evidence="3">15-7</strain>
        <strain evidence="4">4032</strain>
        <strain evidence="5">4040</strain>
        <strain evidence="6">P415</strain>
        <strain evidence="7">P421</strain>
    </source>
</reference>
<keyword evidence="1" id="KW-0863">Zinc-finger</keyword>
<dbReference type="Gene3D" id="4.10.60.10">
    <property type="entry name" value="Zinc finger, CCHC-type"/>
    <property type="match status" value="1"/>
</dbReference>
<dbReference type="Pfam" id="PF00098">
    <property type="entry name" value="zf-CCHC"/>
    <property type="match status" value="1"/>
</dbReference>
<dbReference type="Proteomes" id="UP000774804">
    <property type="component" value="Unassembled WGS sequence"/>
</dbReference>
<dbReference type="Proteomes" id="UP000736787">
    <property type="component" value="Unassembled WGS sequence"/>
</dbReference>
<dbReference type="InterPro" id="IPR001878">
    <property type="entry name" value="Znf_CCHC"/>
</dbReference>
<evidence type="ECO:0000313" key="6">
    <source>
        <dbReference type="EMBL" id="KAG2993684.1"/>
    </source>
</evidence>
<proteinExistence type="predicted"/>